<organism evidence="2 3">
    <name type="scientific">Candidatus Gottesmanbacteria bacterium RIFCSPLOWO2_01_FULL_39_12b</name>
    <dbReference type="NCBI Taxonomy" id="1798388"/>
    <lineage>
        <taxon>Bacteria</taxon>
        <taxon>Candidatus Gottesmaniibacteriota</taxon>
    </lineage>
</organism>
<protein>
    <submittedName>
        <fullName evidence="2">Uncharacterized protein</fullName>
    </submittedName>
</protein>
<dbReference type="Proteomes" id="UP000176609">
    <property type="component" value="Unassembled WGS sequence"/>
</dbReference>
<comment type="caution">
    <text evidence="2">The sequence shown here is derived from an EMBL/GenBank/DDBJ whole genome shotgun (WGS) entry which is preliminary data.</text>
</comment>
<dbReference type="EMBL" id="MFJR01000008">
    <property type="protein sequence ID" value="OGG26562.1"/>
    <property type="molecule type" value="Genomic_DNA"/>
</dbReference>
<evidence type="ECO:0000256" key="1">
    <source>
        <dbReference type="SAM" id="Phobius"/>
    </source>
</evidence>
<feature type="transmembrane region" description="Helical" evidence="1">
    <location>
        <begin position="404"/>
        <end position="421"/>
    </location>
</feature>
<keyword evidence="1" id="KW-1133">Transmembrane helix</keyword>
<keyword evidence="1" id="KW-0812">Transmembrane</keyword>
<dbReference type="AlphaFoldDB" id="A0A1F6APZ6"/>
<evidence type="ECO:0000313" key="2">
    <source>
        <dbReference type="EMBL" id="OGG26562.1"/>
    </source>
</evidence>
<sequence length="436" mass="49315">MEDRGDYFSFKTVIPKEMEGAKLVIPKLEEDEIKEVGEVDLARANIKTPQIYLDGEMIQQHLAGVMASQAQPATPEVENTSEVVMTLPYILEGNLEIRVPKIYGYYSANLQPATSNLQPKSCDQFNQGIAQLEQVNEVDPILRLTSLGSSNCLDFDLPNLSQKLGYLVTAENRNIEGKSLLFAVINKNSQRSDLETYLPKVSDRVRPLGTSRSDPDLVVKSYFIQPPMEEFGVGYTLHLDNISIGRVKTVNDLGRITVNPIPYRFLTGLKITQGQPLRTQGLPLQSILVEHPNPSFYEVKILPSDIFTIGGVMDSQAQPATPEVSSGNLVLSQSYDEGWKAFQIKNDWFIDSWYMKLLIPFFQPEIKDHILINNWENGWKLSDNKEQITNNKEMKIVIVYLPQYLEYIGFGLLIITPLFIFKIGRSSNQQNHNNVQ</sequence>
<evidence type="ECO:0000313" key="3">
    <source>
        <dbReference type="Proteomes" id="UP000176609"/>
    </source>
</evidence>
<gene>
    <name evidence="2" type="ORF">A2960_03710</name>
</gene>
<keyword evidence="1" id="KW-0472">Membrane</keyword>
<reference evidence="2 3" key="1">
    <citation type="journal article" date="2016" name="Nat. Commun.">
        <title>Thousands of microbial genomes shed light on interconnected biogeochemical processes in an aquifer system.</title>
        <authorList>
            <person name="Anantharaman K."/>
            <person name="Brown C.T."/>
            <person name="Hug L.A."/>
            <person name="Sharon I."/>
            <person name="Castelle C.J."/>
            <person name="Probst A.J."/>
            <person name="Thomas B.C."/>
            <person name="Singh A."/>
            <person name="Wilkins M.J."/>
            <person name="Karaoz U."/>
            <person name="Brodie E.L."/>
            <person name="Williams K.H."/>
            <person name="Hubbard S.S."/>
            <person name="Banfield J.F."/>
        </authorList>
    </citation>
    <scope>NUCLEOTIDE SEQUENCE [LARGE SCALE GENOMIC DNA]</scope>
</reference>
<accession>A0A1F6APZ6</accession>
<proteinExistence type="predicted"/>
<name>A0A1F6APZ6_9BACT</name>